<protein>
    <submittedName>
        <fullName evidence="2">Uncharacterized protein</fullName>
    </submittedName>
</protein>
<feature type="compositionally biased region" description="Basic and acidic residues" evidence="1">
    <location>
        <begin position="42"/>
        <end position="65"/>
    </location>
</feature>
<sequence length="248" mass="29096">MAYYSYVQFPPDAQYGDPYWARDQDCCRDQDRPRRRRRRSSRPREEDPKSRRDIHRDDRFTDAGRARSSPSTSPIDDDFYRRARSRTETRRDDIGRGRNLKDHPDAHFNARFNTHFNAHSGAHFDDGIEYAWVHADRVRTTMGINDEYFPWPMPPHETRGFSGYATGYSYYSPDSHTGPHRRDPPPTRPFPHPPRAQTRPADPSYDGWARQARPKPREPFHYVYVGTTGPDGEVIDGYKGYRTGPPHR</sequence>
<name>A0AAE0HKD0_9PEZI</name>
<dbReference type="EMBL" id="JAUEPN010000002">
    <property type="protein sequence ID" value="KAK3298120.1"/>
    <property type="molecule type" value="Genomic_DNA"/>
</dbReference>
<dbReference type="Proteomes" id="UP001278766">
    <property type="component" value="Unassembled WGS sequence"/>
</dbReference>
<dbReference type="AlphaFoldDB" id="A0AAE0HKD0"/>
<feature type="compositionally biased region" description="Basic and acidic residues" evidence="1">
    <location>
        <begin position="20"/>
        <end position="32"/>
    </location>
</feature>
<organism evidence="2 3">
    <name type="scientific">Chaetomium fimeti</name>
    <dbReference type="NCBI Taxonomy" id="1854472"/>
    <lineage>
        <taxon>Eukaryota</taxon>
        <taxon>Fungi</taxon>
        <taxon>Dikarya</taxon>
        <taxon>Ascomycota</taxon>
        <taxon>Pezizomycotina</taxon>
        <taxon>Sordariomycetes</taxon>
        <taxon>Sordariomycetidae</taxon>
        <taxon>Sordariales</taxon>
        <taxon>Chaetomiaceae</taxon>
        <taxon>Chaetomium</taxon>
    </lineage>
</organism>
<reference evidence="2" key="1">
    <citation type="journal article" date="2023" name="Mol. Phylogenet. Evol.">
        <title>Genome-scale phylogeny and comparative genomics of the fungal order Sordariales.</title>
        <authorList>
            <person name="Hensen N."/>
            <person name="Bonometti L."/>
            <person name="Westerberg I."/>
            <person name="Brannstrom I.O."/>
            <person name="Guillou S."/>
            <person name="Cros-Aarteil S."/>
            <person name="Calhoun S."/>
            <person name="Haridas S."/>
            <person name="Kuo A."/>
            <person name="Mondo S."/>
            <person name="Pangilinan J."/>
            <person name="Riley R."/>
            <person name="LaButti K."/>
            <person name="Andreopoulos B."/>
            <person name="Lipzen A."/>
            <person name="Chen C."/>
            <person name="Yan M."/>
            <person name="Daum C."/>
            <person name="Ng V."/>
            <person name="Clum A."/>
            <person name="Steindorff A."/>
            <person name="Ohm R.A."/>
            <person name="Martin F."/>
            <person name="Silar P."/>
            <person name="Natvig D.O."/>
            <person name="Lalanne C."/>
            <person name="Gautier V."/>
            <person name="Ament-Velasquez S.L."/>
            <person name="Kruys A."/>
            <person name="Hutchinson M.I."/>
            <person name="Powell A.J."/>
            <person name="Barry K."/>
            <person name="Miller A.N."/>
            <person name="Grigoriev I.V."/>
            <person name="Debuchy R."/>
            <person name="Gladieux P."/>
            <person name="Hiltunen Thoren M."/>
            <person name="Johannesson H."/>
        </authorList>
    </citation>
    <scope>NUCLEOTIDE SEQUENCE</scope>
    <source>
        <strain evidence="2">CBS 168.71</strain>
    </source>
</reference>
<comment type="caution">
    <text evidence="2">The sequence shown here is derived from an EMBL/GenBank/DDBJ whole genome shotgun (WGS) entry which is preliminary data.</text>
</comment>
<reference evidence="2" key="2">
    <citation type="submission" date="2023-06" db="EMBL/GenBank/DDBJ databases">
        <authorList>
            <consortium name="Lawrence Berkeley National Laboratory"/>
            <person name="Haridas S."/>
            <person name="Hensen N."/>
            <person name="Bonometti L."/>
            <person name="Westerberg I."/>
            <person name="Brannstrom I.O."/>
            <person name="Guillou S."/>
            <person name="Cros-Aarteil S."/>
            <person name="Calhoun S."/>
            <person name="Kuo A."/>
            <person name="Mondo S."/>
            <person name="Pangilinan J."/>
            <person name="Riley R."/>
            <person name="Labutti K."/>
            <person name="Andreopoulos B."/>
            <person name="Lipzen A."/>
            <person name="Chen C."/>
            <person name="Yanf M."/>
            <person name="Daum C."/>
            <person name="Ng V."/>
            <person name="Clum A."/>
            <person name="Steindorff A."/>
            <person name="Ohm R."/>
            <person name="Martin F."/>
            <person name="Silar P."/>
            <person name="Natvig D."/>
            <person name="Lalanne C."/>
            <person name="Gautier V."/>
            <person name="Ament-Velasquez S.L."/>
            <person name="Kruys A."/>
            <person name="Hutchinson M.I."/>
            <person name="Powell A.J."/>
            <person name="Barry K."/>
            <person name="Miller A.N."/>
            <person name="Grigoriev I.V."/>
            <person name="Debuchy R."/>
            <person name="Gladieux P."/>
            <person name="Thoren M.H."/>
            <person name="Johannesson H."/>
        </authorList>
    </citation>
    <scope>NUCLEOTIDE SEQUENCE</scope>
    <source>
        <strain evidence="2">CBS 168.71</strain>
    </source>
</reference>
<evidence type="ECO:0000313" key="2">
    <source>
        <dbReference type="EMBL" id="KAK3298120.1"/>
    </source>
</evidence>
<feature type="region of interest" description="Disordered" evidence="1">
    <location>
        <begin position="172"/>
        <end position="248"/>
    </location>
</feature>
<evidence type="ECO:0000313" key="3">
    <source>
        <dbReference type="Proteomes" id="UP001278766"/>
    </source>
</evidence>
<accession>A0AAE0HKD0</accession>
<feature type="compositionally biased region" description="Basic and acidic residues" evidence="1">
    <location>
        <begin position="78"/>
        <end position="105"/>
    </location>
</feature>
<dbReference type="GeneID" id="87845518"/>
<proteinExistence type="predicted"/>
<gene>
    <name evidence="2" type="ORF">B0H64DRAFT_65297</name>
</gene>
<feature type="region of interest" description="Disordered" evidence="1">
    <location>
        <begin position="13"/>
        <end position="105"/>
    </location>
</feature>
<keyword evidence="3" id="KW-1185">Reference proteome</keyword>
<dbReference type="RefSeq" id="XP_062661634.1">
    <property type="nucleotide sequence ID" value="XM_062808570.1"/>
</dbReference>
<evidence type="ECO:0000256" key="1">
    <source>
        <dbReference type="SAM" id="MobiDB-lite"/>
    </source>
</evidence>